<proteinExistence type="predicted"/>
<dbReference type="Proteomes" id="UP000587527">
    <property type="component" value="Unassembled WGS sequence"/>
</dbReference>
<keyword evidence="1" id="KW-0472">Membrane</keyword>
<dbReference type="RefSeq" id="WP_184835155.1">
    <property type="nucleotide sequence ID" value="NZ_JACHMN010000002.1"/>
</dbReference>
<dbReference type="EMBL" id="JACHMN010000002">
    <property type="protein sequence ID" value="MBB5868891.1"/>
    <property type="molecule type" value="Genomic_DNA"/>
</dbReference>
<dbReference type="AlphaFoldDB" id="A0A841BPY1"/>
<keyword evidence="1" id="KW-1133">Transmembrane helix</keyword>
<keyword evidence="1" id="KW-0812">Transmembrane</keyword>
<organism evidence="2 3">
    <name type="scientific">Allocatelliglobosispora scoriae</name>
    <dbReference type="NCBI Taxonomy" id="643052"/>
    <lineage>
        <taxon>Bacteria</taxon>
        <taxon>Bacillati</taxon>
        <taxon>Actinomycetota</taxon>
        <taxon>Actinomycetes</taxon>
        <taxon>Micromonosporales</taxon>
        <taxon>Micromonosporaceae</taxon>
        <taxon>Allocatelliglobosispora</taxon>
    </lineage>
</organism>
<evidence type="ECO:0000256" key="1">
    <source>
        <dbReference type="SAM" id="Phobius"/>
    </source>
</evidence>
<accession>A0A841BPY1</accession>
<reference evidence="2 3" key="1">
    <citation type="submission" date="2020-08" db="EMBL/GenBank/DDBJ databases">
        <title>Sequencing the genomes of 1000 actinobacteria strains.</title>
        <authorList>
            <person name="Klenk H.-P."/>
        </authorList>
    </citation>
    <scope>NUCLEOTIDE SEQUENCE [LARGE SCALE GENOMIC DNA]</scope>
    <source>
        <strain evidence="2 3">DSM 45362</strain>
    </source>
</reference>
<feature type="transmembrane region" description="Helical" evidence="1">
    <location>
        <begin position="92"/>
        <end position="113"/>
    </location>
</feature>
<feature type="transmembrane region" description="Helical" evidence="1">
    <location>
        <begin position="6"/>
        <end position="28"/>
    </location>
</feature>
<gene>
    <name evidence="2" type="ORF">F4553_002270</name>
</gene>
<protein>
    <submittedName>
        <fullName evidence="2">Uncharacterized protein</fullName>
    </submittedName>
</protein>
<feature type="transmembrane region" description="Helical" evidence="1">
    <location>
        <begin position="35"/>
        <end position="56"/>
    </location>
</feature>
<name>A0A841BPY1_9ACTN</name>
<evidence type="ECO:0000313" key="2">
    <source>
        <dbReference type="EMBL" id="MBB5868891.1"/>
    </source>
</evidence>
<comment type="caution">
    <text evidence="2">The sequence shown here is derived from an EMBL/GenBank/DDBJ whole genome shotgun (WGS) entry which is preliminary data.</text>
</comment>
<evidence type="ECO:0000313" key="3">
    <source>
        <dbReference type="Proteomes" id="UP000587527"/>
    </source>
</evidence>
<feature type="transmembrane region" description="Helical" evidence="1">
    <location>
        <begin position="62"/>
        <end position="85"/>
    </location>
</feature>
<keyword evidence="3" id="KW-1185">Reference proteome</keyword>
<sequence length="115" mass="12529">MLPAYLLAFGLTLAVEIPLYAIALSLGWRVPWRRAVLFALVVNVCTHPALWFALAAMRERSAYPMLVLICELLVCAAEGLLLTALLRRRDPLLVVLSIAVNGASVLAGLMVSWNA</sequence>